<dbReference type="GO" id="GO:0030705">
    <property type="term" value="P:cytoskeleton-dependent intracellular transport"/>
    <property type="evidence" value="ECO:0007669"/>
    <property type="project" value="InterPro"/>
</dbReference>
<evidence type="ECO:0000256" key="7">
    <source>
        <dbReference type="SAM" id="Coils"/>
    </source>
</evidence>
<dbReference type="GO" id="GO:0005737">
    <property type="term" value="C:cytoplasm"/>
    <property type="evidence" value="ECO:0007669"/>
    <property type="project" value="TreeGrafter"/>
</dbReference>
<evidence type="ECO:0000313" key="11">
    <source>
        <dbReference type="WBParaSite" id="TREG1_112190.1"/>
    </source>
</evidence>
<evidence type="ECO:0000256" key="4">
    <source>
        <dbReference type="ARBA" id="ARBA00022701"/>
    </source>
</evidence>
<evidence type="ECO:0000256" key="8">
    <source>
        <dbReference type="SAM" id="MobiDB-lite"/>
    </source>
</evidence>
<evidence type="ECO:0000256" key="1">
    <source>
        <dbReference type="ARBA" id="ARBA00004245"/>
    </source>
</evidence>
<dbReference type="GO" id="GO:0051959">
    <property type="term" value="F:dynein light intermediate chain binding"/>
    <property type="evidence" value="ECO:0007669"/>
    <property type="project" value="TreeGrafter"/>
</dbReference>
<dbReference type="PANTHER" id="PTHR18947:SF39">
    <property type="entry name" value="PROTEIN HOOK"/>
    <property type="match status" value="1"/>
</dbReference>
<keyword evidence="3" id="KW-0963">Cytoplasm</keyword>
<evidence type="ECO:0000259" key="9">
    <source>
        <dbReference type="PROSITE" id="PS50021"/>
    </source>
</evidence>
<dbReference type="SUPFAM" id="SSF116907">
    <property type="entry name" value="Hook domain"/>
    <property type="match status" value="1"/>
</dbReference>
<keyword evidence="5 7" id="KW-0175">Coiled coil</keyword>
<proteinExistence type="inferred from homology"/>
<dbReference type="Pfam" id="PF19047">
    <property type="entry name" value="HOOK_N"/>
    <property type="match status" value="1"/>
</dbReference>
<dbReference type="PROSITE" id="PS50021">
    <property type="entry name" value="CH"/>
    <property type="match status" value="1"/>
</dbReference>
<feature type="coiled-coil region" evidence="7">
    <location>
        <begin position="208"/>
        <end position="249"/>
    </location>
</feature>
<dbReference type="WBParaSite" id="TREG1_112190.2">
    <property type="protein sequence ID" value="TREG1_112190.2"/>
    <property type="gene ID" value="TREG1_112190"/>
</dbReference>
<keyword evidence="4" id="KW-0493">Microtubule</keyword>
<comment type="subcellular location">
    <subcellularLocation>
        <location evidence="1">Cytoplasm</location>
        <location evidence="1">Cytoskeleton</location>
    </subcellularLocation>
</comment>
<dbReference type="FunFam" id="1.10.418.10:FF:000024">
    <property type="entry name" value="Hook homolog 3 (Drosophila)"/>
    <property type="match status" value="1"/>
</dbReference>
<sequence>MSLDPPIENLLKWLRTFNTAASVHSVHDISDGIVLAKVLHSIAPNHFTEEWLQKFNYEAGINWRLKVSNLKKVLKAVIDFLTEEIEDRISVHLLPNLQEIAEHGDNESTFRLLQLILGCAVNCDNKETYIQIIMCMEESVQQALMEAIQQLMSSRLGGVSGLSSMTGGSSEHGGGGAQAAAGGGGGVGVPGGGLIDYEDRLCKAAEQYKTLLIEKEQLAEQCNALKIEVFNLQEEKSTLQSELNQLKVQLNSLGYSSHQMLTTESLSTITSTTTTITPSQSTPSSILESLPVALNPIDTNNVIMSPTIANVRISHLQNQLSKLRDELYRTECDKEELKIKLTEMTTRNQDLKQKCSILAAKAEESVHLKDELDIAREEASTALRLSATIEQLRKHADEAISLRARCSQLETDNQVCMQRLAELEQETRLGGKIRSQVKAQRLQAEDAQLEASEAIRRAELAEQELNRLRQELIATNREKECIFSELTRLRSCCEGLQSCAQLSNYSTPVNSNNNSSILSPAMQSQMLNLQEELSRLRTSIYSMESGSIHGGSGVDGGDSIGGVGEEDADYVGDDADDKLAFESSNLLIGQSVPSDMLVTSSISSNTSRPQNPRQYLSSKLTTTTTAADCALSIASDVIQSTKKGDSDLDEQYQQLQEAYNNLLTRLTQKEGDFIEMEQKYRGYLWKAREVIRLLERQHRIHQDICPEYRKKSFSLKQQENNNNANNIGESDSDNNNNNNDNSRKYDEEISHLRSLLVEKERVIEKLETHHEQMRRHREAEERLLLTAWYNLIIQSTQNTIEDGLKRQSCENCNYPIKSPSTTTKSNHTKSSTAENNLSFLARQRNVHLKPPKDLTSVVMSSR</sequence>
<evidence type="ECO:0000256" key="5">
    <source>
        <dbReference type="ARBA" id="ARBA00023054"/>
    </source>
</evidence>
<accession>A0AA85IW09</accession>
<evidence type="ECO:0000256" key="2">
    <source>
        <dbReference type="ARBA" id="ARBA00006946"/>
    </source>
</evidence>
<protein>
    <recommendedName>
        <fullName evidence="9">Calponin-homology (CH) domain-containing protein</fullName>
    </recommendedName>
</protein>
<name>A0AA85IW09_TRIRE</name>
<dbReference type="WBParaSite" id="TREG1_112190.1">
    <property type="protein sequence ID" value="TREG1_112190.1"/>
    <property type="gene ID" value="TREG1_112190"/>
</dbReference>
<dbReference type="InterPro" id="IPR008636">
    <property type="entry name" value="Hook_C"/>
</dbReference>
<dbReference type="CDD" id="cd22222">
    <property type="entry name" value="HkD_Hook"/>
    <property type="match status" value="1"/>
</dbReference>
<feature type="domain" description="Calponin-homology (CH)" evidence="9">
    <location>
        <begin position="4"/>
        <end position="120"/>
    </location>
</feature>
<dbReference type="InterPro" id="IPR036872">
    <property type="entry name" value="CH_dom_sf"/>
</dbReference>
<evidence type="ECO:0000256" key="3">
    <source>
        <dbReference type="ARBA" id="ARBA00022490"/>
    </source>
</evidence>
<reference evidence="11 12" key="2">
    <citation type="submission" date="2023-11" db="UniProtKB">
        <authorList>
            <consortium name="WormBaseParasite"/>
        </authorList>
    </citation>
    <scope>IDENTIFICATION</scope>
</reference>
<organism evidence="10 12">
    <name type="scientific">Trichobilharzia regenti</name>
    <name type="common">Nasal bird schistosome</name>
    <dbReference type="NCBI Taxonomy" id="157069"/>
    <lineage>
        <taxon>Eukaryota</taxon>
        <taxon>Metazoa</taxon>
        <taxon>Spiralia</taxon>
        <taxon>Lophotrochozoa</taxon>
        <taxon>Platyhelminthes</taxon>
        <taxon>Trematoda</taxon>
        <taxon>Digenea</taxon>
        <taxon>Strigeidida</taxon>
        <taxon>Schistosomatoidea</taxon>
        <taxon>Schistosomatidae</taxon>
        <taxon>Trichobilharzia</taxon>
    </lineage>
</organism>
<dbReference type="GO" id="GO:0005874">
    <property type="term" value="C:microtubule"/>
    <property type="evidence" value="ECO:0007669"/>
    <property type="project" value="UniProtKB-KW"/>
</dbReference>
<keyword evidence="6" id="KW-0206">Cytoskeleton</keyword>
<evidence type="ECO:0000313" key="10">
    <source>
        <dbReference type="Proteomes" id="UP000050795"/>
    </source>
</evidence>
<feature type="coiled-coil region" evidence="7">
    <location>
        <begin position="313"/>
        <end position="378"/>
    </location>
</feature>
<evidence type="ECO:0000313" key="12">
    <source>
        <dbReference type="WBParaSite" id="TREG1_112190.2"/>
    </source>
</evidence>
<reference evidence="10" key="1">
    <citation type="submission" date="2022-06" db="EMBL/GenBank/DDBJ databases">
        <authorList>
            <person name="Berger JAMES D."/>
            <person name="Berger JAMES D."/>
        </authorList>
    </citation>
    <scope>NUCLEOTIDE SEQUENCE [LARGE SCALE GENOMIC DNA]</scope>
</reference>
<dbReference type="GO" id="GO:0008017">
    <property type="term" value="F:microtubule binding"/>
    <property type="evidence" value="ECO:0007669"/>
    <property type="project" value="InterPro"/>
</dbReference>
<dbReference type="AlphaFoldDB" id="A0AA85IW09"/>
<dbReference type="GO" id="GO:0005813">
    <property type="term" value="C:centrosome"/>
    <property type="evidence" value="ECO:0007669"/>
    <property type="project" value="TreeGrafter"/>
</dbReference>
<dbReference type="Gene3D" id="1.10.418.10">
    <property type="entry name" value="Calponin-like domain"/>
    <property type="match status" value="1"/>
</dbReference>
<dbReference type="Proteomes" id="UP000050795">
    <property type="component" value="Unassembled WGS sequence"/>
</dbReference>
<feature type="region of interest" description="Disordered" evidence="8">
    <location>
        <begin position="720"/>
        <end position="743"/>
    </location>
</feature>
<dbReference type="Pfam" id="PF05622">
    <property type="entry name" value="HOOK"/>
    <property type="match status" value="1"/>
</dbReference>
<feature type="coiled-coil region" evidence="7">
    <location>
        <begin position="645"/>
        <end position="672"/>
    </location>
</feature>
<dbReference type="GO" id="GO:0031122">
    <property type="term" value="P:cytoplasmic microtubule organization"/>
    <property type="evidence" value="ECO:0007669"/>
    <property type="project" value="InterPro"/>
</dbReference>
<dbReference type="InterPro" id="IPR043936">
    <property type="entry name" value="HOOK_N"/>
</dbReference>
<dbReference type="PANTHER" id="PTHR18947">
    <property type="entry name" value="HOOK PROTEINS"/>
    <property type="match status" value="1"/>
</dbReference>
<dbReference type="InterPro" id="IPR001715">
    <property type="entry name" value="CH_dom"/>
</dbReference>
<keyword evidence="10" id="KW-1185">Reference proteome</keyword>
<feature type="coiled-coil region" evidence="7">
    <location>
        <begin position="406"/>
        <end position="478"/>
    </location>
</feature>
<evidence type="ECO:0000256" key="6">
    <source>
        <dbReference type="ARBA" id="ARBA00023212"/>
    </source>
</evidence>
<comment type="similarity">
    <text evidence="2">Belongs to the hook family.</text>
</comment>
<feature type="coiled-coil region" evidence="7">
    <location>
        <begin position="756"/>
        <end position="783"/>
    </location>
</feature>